<dbReference type="RefSeq" id="WP_187724851.1">
    <property type="nucleotide sequence ID" value="NZ_CP060783.1"/>
</dbReference>
<dbReference type="EMBL" id="CP060783">
    <property type="protein sequence ID" value="QNP49259.1"/>
    <property type="molecule type" value="Genomic_DNA"/>
</dbReference>
<dbReference type="Proteomes" id="UP000516028">
    <property type="component" value="Chromosome"/>
</dbReference>
<organism evidence="1 2">
    <name type="scientific">Diaphorobacter aerolatus</name>
    <dbReference type="NCBI Taxonomy" id="1288495"/>
    <lineage>
        <taxon>Bacteria</taxon>
        <taxon>Pseudomonadati</taxon>
        <taxon>Pseudomonadota</taxon>
        <taxon>Betaproteobacteria</taxon>
        <taxon>Burkholderiales</taxon>
        <taxon>Comamonadaceae</taxon>
        <taxon>Diaphorobacter</taxon>
    </lineage>
</organism>
<accession>A0A7H0GLU3</accession>
<reference evidence="1 2" key="1">
    <citation type="submission" date="2020-08" db="EMBL/GenBank/DDBJ databases">
        <title>Genome sequence of Diaphorobacter aerolatus KACC 16536T.</title>
        <authorList>
            <person name="Hyun D.-W."/>
            <person name="Bae J.-W."/>
        </authorList>
    </citation>
    <scope>NUCLEOTIDE SEQUENCE [LARGE SCALE GENOMIC DNA]</scope>
    <source>
        <strain evidence="1 2">KACC 16536</strain>
    </source>
</reference>
<dbReference type="KEGG" id="daer:H9K75_03975"/>
<evidence type="ECO:0000313" key="1">
    <source>
        <dbReference type="EMBL" id="QNP49259.1"/>
    </source>
</evidence>
<keyword evidence="2" id="KW-1185">Reference proteome</keyword>
<proteinExistence type="predicted"/>
<dbReference type="AlphaFoldDB" id="A0A7H0GLU3"/>
<sequence>MKDVAAVLAHEVAQVGVVDLFTDTSTNFVTHGAAYNTSDECAQQSTQCTAYRACDHAHGGTGGCALHRTGHTGRRACCASYALNDLFGYALAAHIDGLAAGTLD</sequence>
<name>A0A7H0GLU3_9BURK</name>
<gene>
    <name evidence="1" type="ORF">H9K75_03975</name>
</gene>
<protein>
    <submittedName>
        <fullName evidence="1">Uncharacterized protein</fullName>
    </submittedName>
</protein>
<evidence type="ECO:0000313" key="2">
    <source>
        <dbReference type="Proteomes" id="UP000516028"/>
    </source>
</evidence>